<evidence type="ECO:0000256" key="12">
    <source>
        <dbReference type="ARBA" id="ARBA00022963"/>
    </source>
</evidence>
<evidence type="ECO:0000256" key="8">
    <source>
        <dbReference type="ARBA" id="ARBA00022723"/>
    </source>
</evidence>
<keyword evidence="6" id="KW-0597">Phosphoprotein</keyword>
<proteinExistence type="inferred from homology"/>
<dbReference type="CTD" id="133121"/>
<evidence type="ECO:0000256" key="16">
    <source>
        <dbReference type="ARBA" id="ARBA00023180"/>
    </source>
</evidence>
<dbReference type="GO" id="GO:0008889">
    <property type="term" value="F:glycerophosphodiester phosphodiesterase activity"/>
    <property type="evidence" value="ECO:0007669"/>
    <property type="project" value="TreeGrafter"/>
</dbReference>
<keyword evidence="14" id="KW-0472">Membrane</keyword>
<comment type="cofactor">
    <cofactor evidence="1">
        <name>Zn(2+)</name>
        <dbReference type="ChEBI" id="CHEBI:29105"/>
    </cofactor>
</comment>
<comment type="catalytic activity">
    <reaction evidence="24">
        <text>a 1-O-alkyl-sn-glycero-3-phosphocholine + H2O = a 1-O-alkyl-sn-glycerol + phosphocholine + H(+)</text>
        <dbReference type="Rhea" id="RHEA:36083"/>
        <dbReference type="ChEBI" id="CHEBI:15377"/>
        <dbReference type="ChEBI" id="CHEBI:15378"/>
        <dbReference type="ChEBI" id="CHEBI:15850"/>
        <dbReference type="ChEBI" id="CHEBI:30909"/>
        <dbReference type="ChEBI" id="CHEBI:295975"/>
    </reaction>
    <physiologicalReaction direction="left-to-right" evidence="24">
        <dbReference type="Rhea" id="RHEA:36084"/>
    </physiologicalReaction>
</comment>
<dbReference type="FunFam" id="3.30.1360.180:FF:000001">
    <property type="entry name" value="Ectonucleotide pyrophosphatase/phosphodiesterase family member 6"/>
    <property type="match status" value="1"/>
</dbReference>
<keyword evidence="13" id="KW-0443">Lipid metabolism</keyword>
<keyword evidence="17" id="KW-0449">Lipoprotein</keyword>
<evidence type="ECO:0000256" key="1">
    <source>
        <dbReference type="ARBA" id="ARBA00001947"/>
    </source>
</evidence>
<evidence type="ECO:0000256" key="2">
    <source>
        <dbReference type="ARBA" id="ARBA00004609"/>
    </source>
</evidence>
<dbReference type="AlphaFoldDB" id="A0A6P8VXP0"/>
<reference evidence="34" key="1">
    <citation type="submission" date="2025-08" db="UniProtKB">
        <authorList>
            <consortium name="RefSeq"/>
        </authorList>
    </citation>
    <scope>IDENTIFICATION</scope>
</reference>
<evidence type="ECO:0000256" key="21">
    <source>
        <dbReference type="ARBA" id="ARBA00047290"/>
    </source>
</evidence>
<dbReference type="GO" id="GO:0046872">
    <property type="term" value="F:metal ion binding"/>
    <property type="evidence" value="ECO:0007669"/>
    <property type="project" value="UniProtKB-KW"/>
</dbReference>
<dbReference type="InParanoid" id="A0A6P8VXP0"/>
<evidence type="ECO:0000256" key="29">
    <source>
        <dbReference type="ARBA" id="ARBA00048703"/>
    </source>
</evidence>
<dbReference type="KEGG" id="gacu:117562210"/>
<dbReference type="InterPro" id="IPR017850">
    <property type="entry name" value="Alkaline_phosphatase_core_sf"/>
</dbReference>
<dbReference type="GeneID" id="117562210"/>
<feature type="signal peptide" evidence="32">
    <location>
        <begin position="1"/>
        <end position="31"/>
    </location>
</feature>
<evidence type="ECO:0000256" key="19">
    <source>
        <dbReference type="ARBA" id="ARBA00032556"/>
    </source>
</evidence>
<keyword evidence="8" id="KW-0479">Metal-binding</keyword>
<comment type="similarity">
    <text evidence="3">Belongs to the nucleotide pyrophosphatase/phosphodiesterase family.</text>
</comment>
<dbReference type="RefSeq" id="XP_034095951.1">
    <property type="nucleotide sequence ID" value="XM_034240060.1"/>
</dbReference>
<keyword evidence="33" id="KW-1185">Reference proteome</keyword>
<evidence type="ECO:0000256" key="15">
    <source>
        <dbReference type="ARBA" id="ARBA00023157"/>
    </source>
</evidence>
<comment type="catalytic activity">
    <reaction evidence="27">
        <text>1-hexadecanoyl-sn-glycero-3-phosphocholine + H2O = 1-hexadecanoyl-sn-glycerol + phosphocholine + H(+)</text>
        <dbReference type="Rhea" id="RHEA:41119"/>
        <dbReference type="ChEBI" id="CHEBI:15377"/>
        <dbReference type="ChEBI" id="CHEBI:15378"/>
        <dbReference type="ChEBI" id="CHEBI:72998"/>
        <dbReference type="ChEBI" id="CHEBI:75542"/>
        <dbReference type="ChEBI" id="CHEBI:295975"/>
    </reaction>
    <physiologicalReaction direction="left-to-right" evidence="27">
        <dbReference type="Rhea" id="RHEA:41120"/>
    </physiologicalReaction>
</comment>
<dbReference type="PANTHER" id="PTHR10151:SF66">
    <property type="entry name" value="GLYCEROPHOSPHOCHOLINE CHOLINEPHOSPHODIESTERASE ENPP6"/>
    <property type="match status" value="1"/>
</dbReference>
<evidence type="ECO:0000256" key="7">
    <source>
        <dbReference type="ARBA" id="ARBA00022622"/>
    </source>
</evidence>
<comment type="catalytic activity">
    <reaction evidence="23">
        <text>glycero-2-phosphocholine + H2O = phosphocholine + glycerol + H(+)</text>
        <dbReference type="Rhea" id="RHEA:61684"/>
        <dbReference type="ChEBI" id="CHEBI:15377"/>
        <dbReference type="ChEBI" id="CHEBI:15378"/>
        <dbReference type="ChEBI" id="CHEBI:17754"/>
        <dbReference type="ChEBI" id="CHEBI:144950"/>
        <dbReference type="ChEBI" id="CHEBI:295975"/>
    </reaction>
    <physiologicalReaction direction="left-to-right" evidence="23">
        <dbReference type="Rhea" id="RHEA:61685"/>
    </physiologicalReaction>
</comment>
<evidence type="ECO:0000256" key="4">
    <source>
        <dbReference type="ARBA" id="ARBA00012318"/>
    </source>
</evidence>
<evidence type="ECO:0000256" key="14">
    <source>
        <dbReference type="ARBA" id="ARBA00023136"/>
    </source>
</evidence>
<comment type="catalytic activity">
    <reaction evidence="28">
        <text>sphing-4-enine-phosphocholine + H2O = sphing-4-enine + phosphocholine + H(+)</text>
        <dbReference type="Rhea" id="RHEA:41095"/>
        <dbReference type="ChEBI" id="CHEBI:15377"/>
        <dbReference type="ChEBI" id="CHEBI:15378"/>
        <dbReference type="ChEBI" id="CHEBI:57756"/>
        <dbReference type="ChEBI" id="CHEBI:58906"/>
        <dbReference type="ChEBI" id="CHEBI:295975"/>
    </reaction>
    <physiologicalReaction direction="left-to-right" evidence="28">
        <dbReference type="Rhea" id="RHEA:41096"/>
    </physiologicalReaction>
</comment>
<dbReference type="Gene3D" id="3.40.720.10">
    <property type="entry name" value="Alkaline Phosphatase, subunit A"/>
    <property type="match status" value="1"/>
</dbReference>
<keyword evidence="5" id="KW-1003">Cell membrane</keyword>
<dbReference type="GO" id="GO:0016042">
    <property type="term" value="P:lipid catabolic process"/>
    <property type="evidence" value="ECO:0007669"/>
    <property type="project" value="UniProtKB-KW"/>
</dbReference>
<gene>
    <name evidence="34" type="primary">enpp6</name>
</gene>
<evidence type="ECO:0000256" key="10">
    <source>
        <dbReference type="ARBA" id="ARBA00022801"/>
    </source>
</evidence>
<comment type="catalytic activity">
    <reaction evidence="22">
        <text>1-(9Z-octadecenoyl)-sn-glycero-3-phosphocholine + H2O = 1-(9Z-octadecenoyl)-sn-glycerol + phosphocholine + H(+)</text>
        <dbReference type="Rhea" id="RHEA:41091"/>
        <dbReference type="ChEBI" id="CHEBI:15377"/>
        <dbReference type="ChEBI" id="CHEBI:15378"/>
        <dbReference type="ChEBI" id="CHEBI:28610"/>
        <dbReference type="ChEBI" id="CHEBI:75757"/>
        <dbReference type="ChEBI" id="CHEBI:295975"/>
    </reaction>
    <physiologicalReaction direction="left-to-right" evidence="22">
        <dbReference type="Rhea" id="RHEA:41092"/>
    </physiologicalReaction>
</comment>
<name>A0A6P8VXP0_GYMAC</name>
<evidence type="ECO:0000256" key="25">
    <source>
        <dbReference type="ARBA" id="ARBA00047600"/>
    </source>
</evidence>
<evidence type="ECO:0000256" key="17">
    <source>
        <dbReference type="ARBA" id="ARBA00023288"/>
    </source>
</evidence>
<keyword evidence="15" id="KW-1015">Disulfide bond</keyword>
<evidence type="ECO:0000256" key="20">
    <source>
        <dbReference type="ARBA" id="ARBA00046203"/>
    </source>
</evidence>
<dbReference type="GO" id="GO:0047390">
    <property type="term" value="F:glycerophosphocholine cholinephosphodiesterase activity"/>
    <property type="evidence" value="ECO:0007669"/>
    <property type="project" value="UniProtKB-EC"/>
</dbReference>
<comment type="catalytic activity">
    <reaction evidence="30">
        <text>1-(9Z,12Z)-octadecadienoyl-sn-glycero-3-phosphocholine + H2O = 1-(9Z,12Z-octadecadienoyl)-sn-glycerol + phosphocholine + H(+)</text>
        <dbReference type="Rhea" id="RHEA:41115"/>
        <dbReference type="ChEBI" id="CHEBI:15377"/>
        <dbReference type="ChEBI" id="CHEBI:15378"/>
        <dbReference type="ChEBI" id="CHEBI:28733"/>
        <dbReference type="ChEBI" id="CHEBI:75561"/>
        <dbReference type="ChEBI" id="CHEBI:295975"/>
    </reaction>
    <physiologicalReaction direction="left-to-right" evidence="30">
        <dbReference type="Rhea" id="RHEA:41116"/>
    </physiologicalReaction>
</comment>
<protein>
    <recommendedName>
        <fullName evidence="4">glycerophosphocholine cholinephosphodiesterase</fullName>
        <ecNumber evidence="4">3.1.4.38</ecNumber>
    </recommendedName>
    <alternativeName>
        <fullName evidence="19">Choline-specific glycerophosphodiester phosphodiesterase</fullName>
    </alternativeName>
    <alternativeName>
        <fullName evidence="18">Ectonucleotide pyrophosphatase/phosphodiesterase family member 6</fullName>
    </alternativeName>
</protein>
<dbReference type="InterPro" id="IPR002591">
    <property type="entry name" value="Phosphodiest/P_Trfase"/>
</dbReference>
<accession>A0A6P8VXP0</accession>
<dbReference type="EC" id="3.1.4.38" evidence="4"/>
<comment type="catalytic activity">
    <reaction evidence="25">
        <text>a 1-acyl-sn-glycero-3-phosphocholine + H2O = a 1-acyl-sn-glycerol + phosphocholine + H(+)</text>
        <dbReference type="Rhea" id="RHEA:44720"/>
        <dbReference type="ChEBI" id="CHEBI:15377"/>
        <dbReference type="ChEBI" id="CHEBI:15378"/>
        <dbReference type="ChEBI" id="CHEBI:58168"/>
        <dbReference type="ChEBI" id="CHEBI:64683"/>
        <dbReference type="ChEBI" id="CHEBI:295975"/>
    </reaction>
    <physiologicalReaction direction="left-to-right" evidence="25">
        <dbReference type="Rhea" id="RHEA:44721"/>
    </physiologicalReaction>
</comment>
<evidence type="ECO:0000256" key="18">
    <source>
        <dbReference type="ARBA" id="ARBA00031167"/>
    </source>
</evidence>
<dbReference type="GO" id="GO:0019695">
    <property type="term" value="P:choline metabolic process"/>
    <property type="evidence" value="ECO:0007669"/>
    <property type="project" value="TreeGrafter"/>
</dbReference>
<dbReference type="PANTHER" id="PTHR10151">
    <property type="entry name" value="ECTONUCLEOTIDE PYROPHOSPHATASE/PHOSPHODIESTERASE"/>
    <property type="match status" value="1"/>
</dbReference>
<evidence type="ECO:0000256" key="24">
    <source>
        <dbReference type="ARBA" id="ARBA00047494"/>
    </source>
</evidence>
<evidence type="ECO:0000256" key="5">
    <source>
        <dbReference type="ARBA" id="ARBA00022475"/>
    </source>
</evidence>
<feature type="chain" id="PRO_5028102392" description="glycerophosphocholine cholinephosphodiesterase" evidence="32">
    <location>
        <begin position="32"/>
        <end position="447"/>
    </location>
</feature>
<sequence length="447" mass="51037">MSPGLRPVSPRLTLLLPPLLLLLLAGQQSLATRPLLVFLIDGFRYDYMDDLNALPGFRELASSGVKVDYLTPDFPSLSYPNYYSLMTGRHCDIHQMTGNYMWDESSKKEFLIGTNPDSLMPLWWDGSEPLWVTLQKLGKKVFMYYWPGCEVEILSVRPSFCEKYVYNPSEKNLTDSIENALNVIRSGQAGMAAIYYEKIDVEGHHFGPDSPQVRTAVQQLDLAIQNLNRIIKEKNMVNQLNIILFSDHGMTKIQWMEKVIELDQYINMSSIAKMMDRGPVVSLWPQDNMYHEVYAALSQVHNMRVYGRQEIPDRFHFKGGRFVAPLTLVAEPGWFIAQNKAMLPYWKNDTGEASAWQNGWHGYDNEFLDMRGFFLASGPDFKRNVRAAPIRAVDVYNVMCWTLGVKPLPNNGSWSRVEYFLNGSEGPSKPMTLCCMGLLGILLALWN</sequence>
<evidence type="ECO:0000256" key="3">
    <source>
        <dbReference type="ARBA" id="ARBA00010594"/>
    </source>
</evidence>
<dbReference type="GO" id="GO:0098552">
    <property type="term" value="C:side of membrane"/>
    <property type="evidence" value="ECO:0007669"/>
    <property type="project" value="UniProtKB-KW"/>
</dbReference>
<evidence type="ECO:0000313" key="33">
    <source>
        <dbReference type="Proteomes" id="UP000515161"/>
    </source>
</evidence>
<keyword evidence="12" id="KW-0442">Lipid degradation</keyword>
<comment type="subcellular location">
    <subcellularLocation>
        <location evidence="2">Cell membrane</location>
        <topology evidence="2">Lipid-anchor</topology>
        <topology evidence="2">GPI-anchor</topology>
    </subcellularLocation>
</comment>
<dbReference type="CDD" id="cd16018">
    <property type="entry name" value="Enpp"/>
    <property type="match status" value="1"/>
</dbReference>
<dbReference type="SUPFAM" id="SSF53649">
    <property type="entry name" value="Alkaline phosphatase-like"/>
    <property type="match status" value="1"/>
</dbReference>
<comment type="catalytic activity">
    <reaction evidence="26">
        <text>1-tetradecanoyl-sn-glycero-3-phosphocholine + H2O = 1-tetradecanoyl-sn-glycerol + phosphocholine + H(+)</text>
        <dbReference type="Rhea" id="RHEA:40999"/>
        <dbReference type="ChEBI" id="CHEBI:15377"/>
        <dbReference type="ChEBI" id="CHEBI:15378"/>
        <dbReference type="ChEBI" id="CHEBI:64489"/>
        <dbReference type="ChEBI" id="CHEBI:75536"/>
        <dbReference type="ChEBI" id="CHEBI:295975"/>
    </reaction>
    <physiologicalReaction direction="left-to-right" evidence="26">
        <dbReference type="Rhea" id="RHEA:41000"/>
    </physiologicalReaction>
</comment>
<evidence type="ECO:0000256" key="11">
    <source>
        <dbReference type="ARBA" id="ARBA00022833"/>
    </source>
</evidence>
<dbReference type="Pfam" id="PF01663">
    <property type="entry name" value="Phosphodiest"/>
    <property type="match status" value="1"/>
</dbReference>
<comment type="catalytic activity">
    <reaction evidence="29">
        <text>sn-glycerol 3-phosphocholine + H2O = phosphocholine + glycerol + H(+)</text>
        <dbReference type="Rhea" id="RHEA:19545"/>
        <dbReference type="ChEBI" id="CHEBI:15377"/>
        <dbReference type="ChEBI" id="CHEBI:15378"/>
        <dbReference type="ChEBI" id="CHEBI:16870"/>
        <dbReference type="ChEBI" id="CHEBI:17754"/>
        <dbReference type="ChEBI" id="CHEBI:295975"/>
        <dbReference type="EC" id="3.1.4.38"/>
    </reaction>
    <physiologicalReaction direction="left-to-right" evidence="29">
        <dbReference type="Rhea" id="RHEA:19546"/>
    </physiologicalReaction>
</comment>
<comment type="catalytic activity">
    <reaction evidence="21">
        <text>1-dodecanoyl-sn-glycero-3-phosphocholine + H2O = 1-dodecanoyl-sn-glycerol + phosphocholine + H(+)</text>
        <dbReference type="Rhea" id="RHEA:41127"/>
        <dbReference type="ChEBI" id="CHEBI:15377"/>
        <dbReference type="ChEBI" id="CHEBI:15378"/>
        <dbReference type="ChEBI" id="CHEBI:74966"/>
        <dbReference type="ChEBI" id="CHEBI:75529"/>
        <dbReference type="ChEBI" id="CHEBI:295975"/>
    </reaction>
    <physiologicalReaction direction="left-to-right" evidence="21">
        <dbReference type="Rhea" id="RHEA:41128"/>
    </physiologicalReaction>
</comment>
<keyword evidence="7" id="KW-0336">GPI-anchor</keyword>
<evidence type="ECO:0000313" key="34">
    <source>
        <dbReference type="RefSeq" id="XP_034095951.1"/>
    </source>
</evidence>
<keyword evidence="16" id="KW-0325">Glycoprotein</keyword>
<evidence type="ECO:0000256" key="22">
    <source>
        <dbReference type="ARBA" id="ARBA00047322"/>
    </source>
</evidence>
<dbReference type="GO" id="GO:0005886">
    <property type="term" value="C:plasma membrane"/>
    <property type="evidence" value="ECO:0007669"/>
    <property type="project" value="UniProtKB-SubCell"/>
</dbReference>
<evidence type="ECO:0000256" key="28">
    <source>
        <dbReference type="ARBA" id="ARBA00048234"/>
    </source>
</evidence>
<keyword evidence="10" id="KW-0378">Hydrolase</keyword>
<evidence type="ECO:0000256" key="26">
    <source>
        <dbReference type="ARBA" id="ARBA00047779"/>
    </source>
</evidence>
<dbReference type="FunCoup" id="A0A6P8VXP0">
    <property type="interactions" value="7"/>
</dbReference>
<comment type="catalytic activity">
    <reaction evidence="31">
        <text>1-(5Z,8Z,11Z,14Z-eicosatetraenoyl)-sn-glycero-3-phosphocholine + H2O = 1-(5Z,8Z,11Z,14Z-eicosatetraenoyl)-sn-glycerol + phosphocholine + H(+)</text>
        <dbReference type="Rhea" id="RHEA:41003"/>
        <dbReference type="ChEBI" id="CHEBI:15377"/>
        <dbReference type="ChEBI" id="CHEBI:15378"/>
        <dbReference type="ChEBI" id="CHEBI:34071"/>
        <dbReference type="ChEBI" id="CHEBI:74344"/>
        <dbReference type="ChEBI" id="CHEBI:295975"/>
    </reaction>
    <physiologicalReaction direction="left-to-right" evidence="31">
        <dbReference type="Rhea" id="RHEA:41004"/>
    </physiologicalReaction>
</comment>
<dbReference type="Gene3D" id="3.30.1360.180">
    <property type="match status" value="1"/>
</dbReference>
<keyword evidence="11" id="KW-0862">Zinc</keyword>
<evidence type="ECO:0000256" key="30">
    <source>
        <dbReference type="ARBA" id="ARBA00049092"/>
    </source>
</evidence>
<dbReference type="OrthoDB" id="415411at2759"/>
<evidence type="ECO:0000256" key="9">
    <source>
        <dbReference type="ARBA" id="ARBA00022729"/>
    </source>
</evidence>
<comment type="function">
    <text evidence="20">Choline-specific glycerophosphodiesterase that hydrolyzes glycerophosphocholine (GPC) and lysophosphatidylcholine (LPC) and contributes to supplying choline to the cells. Has a preference for LPC with short (12:0 and 14:0) or polyunsaturated (18:2 and 20:4) fatty acids. In vitro, hydrolyzes only choline-containing lysophospholipids, such as sphingosylphosphorylcholine (SPC), platelet-activating factor (PAF) and lysoPAF, but not other lysophospholipids.</text>
</comment>
<keyword evidence="9 32" id="KW-0732">Signal</keyword>
<evidence type="ECO:0000256" key="27">
    <source>
        <dbReference type="ARBA" id="ARBA00048209"/>
    </source>
</evidence>
<organism evidence="33 34">
    <name type="scientific">Gymnodraco acuticeps</name>
    <name type="common">Antarctic dragonfish</name>
    <dbReference type="NCBI Taxonomy" id="8218"/>
    <lineage>
        <taxon>Eukaryota</taxon>
        <taxon>Metazoa</taxon>
        <taxon>Chordata</taxon>
        <taxon>Craniata</taxon>
        <taxon>Vertebrata</taxon>
        <taxon>Euteleostomi</taxon>
        <taxon>Actinopterygii</taxon>
        <taxon>Neopterygii</taxon>
        <taxon>Teleostei</taxon>
        <taxon>Neoteleostei</taxon>
        <taxon>Acanthomorphata</taxon>
        <taxon>Eupercaria</taxon>
        <taxon>Perciformes</taxon>
        <taxon>Notothenioidei</taxon>
        <taxon>Bathydraconidae</taxon>
        <taxon>Gymnodraco</taxon>
    </lineage>
</organism>
<evidence type="ECO:0000256" key="23">
    <source>
        <dbReference type="ARBA" id="ARBA00047482"/>
    </source>
</evidence>
<dbReference type="Proteomes" id="UP000515161">
    <property type="component" value="Unplaced"/>
</dbReference>
<evidence type="ECO:0000256" key="13">
    <source>
        <dbReference type="ARBA" id="ARBA00023098"/>
    </source>
</evidence>
<evidence type="ECO:0000256" key="31">
    <source>
        <dbReference type="ARBA" id="ARBA00049320"/>
    </source>
</evidence>
<evidence type="ECO:0000256" key="6">
    <source>
        <dbReference type="ARBA" id="ARBA00022553"/>
    </source>
</evidence>
<evidence type="ECO:0000256" key="32">
    <source>
        <dbReference type="SAM" id="SignalP"/>
    </source>
</evidence>